<dbReference type="SUPFAM" id="SSF101478">
    <property type="entry name" value="ADP-ribosylglycohydrolase"/>
    <property type="match status" value="1"/>
</dbReference>
<dbReference type="PATRIC" id="fig|396014.3.peg.2432"/>
<dbReference type="PANTHER" id="PTHR16222:SF24">
    <property type="entry name" value="ADP-RIBOSYLHYDROLASE ARH3"/>
    <property type="match status" value="1"/>
</dbReference>
<feature type="binding site" evidence="3">
    <location>
        <position position="60"/>
    </location>
    <ligand>
        <name>Mg(2+)</name>
        <dbReference type="ChEBI" id="CHEBI:18420"/>
        <label>1</label>
    </ligand>
</feature>
<dbReference type="STRING" id="396014.BF93_01985"/>
<feature type="binding site" evidence="3">
    <location>
        <position position="289"/>
    </location>
    <ligand>
        <name>Mg(2+)</name>
        <dbReference type="ChEBI" id="CHEBI:18420"/>
        <label>1</label>
    </ligand>
</feature>
<dbReference type="GO" id="GO:0016787">
    <property type="term" value="F:hydrolase activity"/>
    <property type="evidence" value="ECO:0007669"/>
    <property type="project" value="UniProtKB-KW"/>
</dbReference>
<dbReference type="InterPro" id="IPR050792">
    <property type="entry name" value="ADP-ribosylglycohydrolase"/>
</dbReference>
<evidence type="ECO:0000313" key="4">
    <source>
        <dbReference type="EMBL" id="EWS80644.1"/>
    </source>
</evidence>
<feature type="binding site" evidence="3">
    <location>
        <position position="287"/>
    </location>
    <ligand>
        <name>Mg(2+)</name>
        <dbReference type="ChEBI" id="CHEBI:18420"/>
        <label>1</label>
    </ligand>
</feature>
<name>Z9JR38_9MICO</name>
<keyword evidence="3" id="KW-0460">Magnesium</keyword>
<dbReference type="EMBL" id="JDYK01000013">
    <property type="protein sequence ID" value="EWS80644.1"/>
    <property type="molecule type" value="Genomic_DNA"/>
</dbReference>
<protein>
    <submittedName>
        <fullName evidence="4">ADP-ribosylglycohydrolase</fullName>
    </submittedName>
</protein>
<feature type="binding site" evidence="3">
    <location>
        <position position="61"/>
    </location>
    <ligand>
        <name>Mg(2+)</name>
        <dbReference type="ChEBI" id="CHEBI:18420"/>
        <label>1</label>
    </ligand>
</feature>
<accession>Z9JR38</accession>
<organism evidence="4 5">
    <name type="scientific">Brachybacterium phenoliresistens</name>
    <dbReference type="NCBI Taxonomy" id="396014"/>
    <lineage>
        <taxon>Bacteria</taxon>
        <taxon>Bacillati</taxon>
        <taxon>Actinomycetota</taxon>
        <taxon>Actinomycetes</taxon>
        <taxon>Micrococcales</taxon>
        <taxon>Dermabacteraceae</taxon>
        <taxon>Brachybacterium</taxon>
    </lineage>
</organism>
<keyword evidence="5" id="KW-1185">Reference proteome</keyword>
<comment type="similarity">
    <text evidence="1">Belongs to the ADP-ribosylglycohydrolase family.</text>
</comment>
<dbReference type="Gene3D" id="1.10.4080.10">
    <property type="entry name" value="ADP-ribosylation/Crystallin J1"/>
    <property type="match status" value="1"/>
</dbReference>
<proteinExistence type="inferred from homology"/>
<comment type="cofactor">
    <cofactor evidence="3">
        <name>Mg(2+)</name>
        <dbReference type="ChEBI" id="CHEBI:18420"/>
    </cofactor>
    <text evidence="3">Binds 2 magnesium ions per subunit.</text>
</comment>
<keyword evidence="3" id="KW-0479">Metal-binding</keyword>
<evidence type="ECO:0000256" key="2">
    <source>
        <dbReference type="ARBA" id="ARBA00022801"/>
    </source>
</evidence>
<evidence type="ECO:0000256" key="3">
    <source>
        <dbReference type="PIRSR" id="PIRSR605502-1"/>
    </source>
</evidence>
<evidence type="ECO:0000313" key="5">
    <source>
        <dbReference type="Proteomes" id="UP000023067"/>
    </source>
</evidence>
<dbReference type="InterPro" id="IPR036705">
    <property type="entry name" value="Ribosyl_crysJ1_sf"/>
</dbReference>
<dbReference type="Proteomes" id="UP000023067">
    <property type="component" value="Unassembled WGS sequence"/>
</dbReference>
<reference evidence="4 5" key="1">
    <citation type="submission" date="2014-02" db="EMBL/GenBank/DDBJ databases">
        <title>Genome sequence of Brachybacterium phenoliresistens strain W13A50.</title>
        <authorList>
            <person name="Wang X."/>
        </authorList>
    </citation>
    <scope>NUCLEOTIDE SEQUENCE [LARGE SCALE GENOMIC DNA]</scope>
    <source>
        <strain evidence="4 5">W13A50</strain>
    </source>
</reference>
<evidence type="ECO:0000256" key="1">
    <source>
        <dbReference type="ARBA" id="ARBA00010702"/>
    </source>
</evidence>
<sequence length="347" mass="36818">MPPRPALDAQQRERALGVVVAAAAGDALGAPYEFQAPIPASDDVEMTGGGILGWEPGEWTDDTSMAVVLLEALSAVGGSTGFLDEETLDRVARGWFSWSMSTPDIGALTSTVIRRASEIAITEGRTVPAAADFRTAALHAHEDLPQIAGNGALMRIHVSVLPHLHGSDAEVRAAIEAVCLLTHVHPDVVDACLLWGFAVRRAVLTGEVDVRTGLGQLAPERAPLWEERIEAAEAAEPAVFGRNGWVVHAFQAAWSAIHHAGPIPEGRFAQRDHLVAVLEAAVRAGYDTDTIACIAGALIGGALGHRAVPPEWRRALFGWPVYEVDDLVELAEAAIAPRGAGLERRLL</sequence>
<comment type="caution">
    <text evidence="4">The sequence shown here is derived from an EMBL/GenBank/DDBJ whole genome shotgun (WGS) entry which is preliminary data.</text>
</comment>
<dbReference type="GO" id="GO:0046872">
    <property type="term" value="F:metal ion binding"/>
    <property type="evidence" value="ECO:0007669"/>
    <property type="project" value="UniProtKB-KW"/>
</dbReference>
<dbReference type="InterPro" id="IPR005502">
    <property type="entry name" value="Ribosyl_crysJ1"/>
</dbReference>
<gene>
    <name evidence="4" type="ORF">BF93_01985</name>
</gene>
<dbReference type="OrthoDB" id="9798107at2"/>
<feature type="binding site" evidence="3">
    <location>
        <position position="290"/>
    </location>
    <ligand>
        <name>Mg(2+)</name>
        <dbReference type="ChEBI" id="CHEBI:18420"/>
        <label>1</label>
    </ligand>
</feature>
<dbReference type="HOGENOM" id="CLU_024566_4_0_11"/>
<dbReference type="AlphaFoldDB" id="Z9JR38"/>
<dbReference type="eggNOG" id="COG1397">
    <property type="taxonomic scope" value="Bacteria"/>
</dbReference>
<dbReference type="Pfam" id="PF03747">
    <property type="entry name" value="ADP_ribosyl_GH"/>
    <property type="match status" value="1"/>
</dbReference>
<dbReference type="PANTHER" id="PTHR16222">
    <property type="entry name" value="ADP-RIBOSYLGLYCOHYDROLASE"/>
    <property type="match status" value="1"/>
</dbReference>
<feature type="binding site" evidence="3">
    <location>
        <position position="62"/>
    </location>
    <ligand>
        <name>Mg(2+)</name>
        <dbReference type="ChEBI" id="CHEBI:18420"/>
        <label>1</label>
    </ligand>
</feature>
<keyword evidence="2 4" id="KW-0378">Hydrolase</keyword>